<dbReference type="InterPro" id="IPR014729">
    <property type="entry name" value="Rossmann-like_a/b/a_fold"/>
</dbReference>
<dbReference type="InterPro" id="IPR033948">
    <property type="entry name" value="ETF_beta_N"/>
</dbReference>
<protein>
    <recommendedName>
        <fullName evidence="2">Electron transfer flavoprotein small subunit</fullName>
    </recommendedName>
</protein>
<sequence length="267" mass="28757">MQILVCVKQVPDTSQVKLDPKTNRLQRAGVPNILNPFDEHAVEEALALKDSCGATVTVITMGPPQAKEVLKECLAKGCDHAYLISDRAFGGADTLATAYTLATAIRTLGIFDLIFCGKQAIDGDTAQVGAQIAEMLDWPQVSGAVAFTLKGTTAQIVREHEDGYETIKVELPVLVTTTKHLNTPRYPSLRGLIAARTAEIKTLTAADLPVEPERIGMAGSPTQVRRVYTPQGHSHGEIFADLSEQQAVQALLAKLKERGFERQGGAQ</sequence>
<keyword evidence="6" id="KW-1185">Reference proteome</keyword>
<evidence type="ECO:0000259" key="4">
    <source>
        <dbReference type="SMART" id="SM00893"/>
    </source>
</evidence>
<evidence type="ECO:0000256" key="1">
    <source>
        <dbReference type="ARBA" id="ARBA00007557"/>
    </source>
</evidence>
<dbReference type="PANTHER" id="PTHR21294">
    <property type="entry name" value="ELECTRON TRANSFER FLAVOPROTEIN BETA-SUBUNIT"/>
    <property type="match status" value="1"/>
</dbReference>
<dbReference type="PANTHER" id="PTHR21294:SF17">
    <property type="entry name" value="PROTEIN FIXA"/>
    <property type="match status" value="1"/>
</dbReference>
<dbReference type="OrthoDB" id="9804960at2"/>
<dbReference type="CDD" id="cd01714">
    <property type="entry name" value="ETF_beta"/>
    <property type="match status" value="1"/>
</dbReference>
<dbReference type="EMBL" id="JACHHI010000008">
    <property type="protein sequence ID" value="MBB6478342.1"/>
    <property type="molecule type" value="Genomic_DNA"/>
</dbReference>
<gene>
    <name evidence="5" type="ORF">HNR45_001413</name>
</gene>
<dbReference type="SMART" id="SM00893">
    <property type="entry name" value="ETF"/>
    <property type="match status" value="1"/>
</dbReference>
<dbReference type="AlphaFoldDB" id="A0A841R756"/>
<reference evidence="5 6" key="1">
    <citation type="submission" date="2020-08" db="EMBL/GenBank/DDBJ databases">
        <title>Genomic Encyclopedia of Type Strains, Phase IV (KMG-IV): sequencing the most valuable type-strain genomes for metagenomic binning, comparative biology and taxonomic classification.</title>
        <authorList>
            <person name="Goeker M."/>
        </authorList>
    </citation>
    <scope>NUCLEOTIDE SEQUENCE [LARGE SCALE GENOMIC DNA]</scope>
    <source>
        <strain evidence="5 6">DSM 21255</strain>
    </source>
</reference>
<evidence type="ECO:0000256" key="3">
    <source>
        <dbReference type="ARBA" id="ARBA00049933"/>
    </source>
</evidence>
<dbReference type="GeneID" id="93486666"/>
<dbReference type="Pfam" id="PF01012">
    <property type="entry name" value="ETF"/>
    <property type="match status" value="1"/>
</dbReference>
<comment type="cofactor">
    <cofactor evidence="3">
        <name>AMP</name>
        <dbReference type="ChEBI" id="CHEBI:456215"/>
    </cofactor>
</comment>
<name>A0A841R756_9FIRM</name>
<dbReference type="InterPro" id="IPR014730">
    <property type="entry name" value="ETF_a/b_N"/>
</dbReference>
<comment type="similarity">
    <text evidence="1">Belongs to the ETF beta-subunit/FixA family.</text>
</comment>
<dbReference type="RefSeq" id="WP_159823355.1">
    <property type="nucleotide sequence ID" value="NZ_CABWNB010000006.1"/>
</dbReference>
<evidence type="ECO:0000313" key="5">
    <source>
        <dbReference type="EMBL" id="MBB6478342.1"/>
    </source>
</evidence>
<dbReference type="InterPro" id="IPR012255">
    <property type="entry name" value="ETF_b"/>
</dbReference>
<evidence type="ECO:0000313" key="6">
    <source>
        <dbReference type="Proteomes" id="UP000591941"/>
    </source>
</evidence>
<evidence type="ECO:0000256" key="2">
    <source>
        <dbReference type="ARBA" id="ARBA00042002"/>
    </source>
</evidence>
<comment type="caution">
    <text evidence="5">The sequence shown here is derived from an EMBL/GenBank/DDBJ whole genome shotgun (WGS) entry which is preliminary data.</text>
</comment>
<organism evidence="5 6">
    <name type="scientific">Negativicoccus succinicivorans</name>
    <dbReference type="NCBI Taxonomy" id="620903"/>
    <lineage>
        <taxon>Bacteria</taxon>
        <taxon>Bacillati</taxon>
        <taxon>Bacillota</taxon>
        <taxon>Negativicutes</taxon>
        <taxon>Veillonellales</taxon>
        <taxon>Veillonellaceae</taxon>
        <taxon>Negativicoccus</taxon>
    </lineage>
</organism>
<dbReference type="GO" id="GO:0009055">
    <property type="term" value="F:electron transfer activity"/>
    <property type="evidence" value="ECO:0007669"/>
    <property type="project" value="InterPro"/>
</dbReference>
<accession>A0A841R756</accession>
<dbReference type="PROSITE" id="PS01065">
    <property type="entry name" value="ETF_BETA"/>
    <property type="match status" value="1"/>
</dbReference>
<dbReference type="Gene3D" id="3.40.50.620">
    <property type="entry name" value="HUPs"/>
    <property type="match status" value="1"/>
</dbReference>
<proteinExistence type="inferred from homology"/>
<dbReference type="InterPro" id="IPR000049">
    <property type="entry name" value="ET-Flavoprotein_bsu_CS"/>
</dbReference>
<dbReference type="PIRSF" id="PIRSF000090">
    <property type="entry name" value="Beta-ETF"/>
    <property type="match status" value="1"/>
</dbReference>
<feature type="domain" description="Electron transfer flavoprotein alpha/beta-subunit N-terminal" evidence="4">
    <location>
        <begin position="22"/>
        <end position="212"/>
    </location>
</feature>
<dbReference type="SUPFAM" id="SSF52402">
    <property type="entry name" value="Adenine nucleotide alpha hydrolases-like"/>
    <property type="match status" value="1"/>
</dbReference>
<dbReference type="Proteomes" id="UP000591941">
    <property type="component" value="Unassembled WGS sequence"/>
</dbReference>